<dbReference type="EMBL" id="CAADFJ010000004">
    <property type="protein sequence ID" value="VFJ95880.1"/>
    <property type="molecule type" value="Genomic_DNA"/>
</dbReference>
<reference evidence="1" key="1">
    <citation type="submission" date="2019-02" db="EMBL/GenBank/DDBJ databases">
        <authorList>
            <person name="Gruber-Vodicka R. H."/>
            <person name="Seah K. B. B."/>
        </authorList>
    </citation>
    <scope>NUCLEOTIDE SEQUENCE</scope>
    <source>
        <strain evidence="3">BECK_SA2B12</strain>
        <strain evidence="1">BECK_SA2B15</strain>
        <strain evidence="2">BECK_SA2B20</strain>
    </source>
</reference>
<evidence type="ECO:0000313" key="2">
    <source>
        <dbReference type="EMBL" id="VFJ89275.1"/>
    </source>
</evidence>
<evidence type="ECO:0000313" key="3">
    <source>
        <dbReference type="EMBL" id="VFJ95880.1"/>
    </source>
</evidence>
<evidence type="ECO:0000313" key="1">
    <source>
        <dbReference type="EMBL" id="VFJ87501.1"/>
    </source>
</evidence>
<dbReference type="InterPro" id="IPR049537">
    <property type="entry name" value="RelB-like"/>
</dbReference>
<sequence length="69" mass="7478">MEIQSHYIIGDTTCKVAVQPNIGSFGAVLEDNGVMEDSALGERMADGEGEKTLNLADAKKYYAKLDKAR</sequence>
<dbReference type="Pfam" id="PF18506">
    <property type="entry name" value="RelB-like"/>
    <property type="match status" value="1"/>
</dbReference>
<dbReference type="AlphaFoldDB" id="A0A450U750"/>
<gene>
    <name evidence="1" type="ORF">BECKH772A_GA0070896_100044</name>
    <name evidence="2" type="ORF">BECKH772B_GA0070898_100044</name>
    <name evidence="3" type="ORF">BECKH772C_GA0070978_100044</name>
</gene>
<organism evidence="1">
    <name type="scientific">Candidatus Kentrum eta</name>
    <dbReference type="NCBI Taxonomy" id="2126337"/>
    <lineage>
        <taxon>Bacteria</taxon>
        <taxon>Pseudomonadati</taxon>
        <taxon>Pseudomonadota</taxon>
        <taxon>Gammaproteobacteria</taxon>
        <taxon>Candidatus Kentrum</taxon>
    </lineage>
</organism>
<dbReference type="EMBL" id="CAADFI010000004">
    <property type="protein sequence ID" value="VFJ89275.1"/>
    <property type="molecule type" value="Genomic_DNA"/>
</dbReference>
<proteinExistence type="predicted"/>
<protein>
    <submittedName>
        <fullName evidence="1">Uncharacterized protein</fullName>
    </submittedName>
</protein>
<name>A0A450U750_9GAMM</name>
<dbReference type="EMBL" id="CAADFG010000004">
    <property type="protein sequence ID" value="VFJ87501.1"/>
    <property type="molecule type" value="Genomic_DNA"/>
</dbReference>
<accession>A0A450U750</accession>